<accession>A0A364XVG2</accession>
<feature type="transmembrane region" description="Helical" evidence="1">
    <location>
        <begin position="33"/>
        <end position="57"/>
    </location>
</feature>
<proteinExistence type="predicted"/>
<feature type="transmembrane region" description="Helical" evidence="1">
    <location>
        <begin position="63"/>
        <end position="82"/>
    </location>
</feature>
<dbReference type="RefSeq" id="WP_112750082.1">
    <property type="nucleotide sequence ID" value="NZ_QMFY01000029.1"/>
</dbReference>
<dbReference type="OrthoDB" id="1440179at2"/>
<feature type="transmembrane region" description="Helical" evidence="1">
    <location>
        <begin position="6"/>
        <end position="26"/>
    </location>
</feature>
<keyword evidence="1" id="KW-1133">Transmembrane helix</keyword>
<dbReference type="Proteomes" id="UP000251889">
    <property type="component" value="Unassembled WGS sequence"/>
</dbReference>
<keyword evidence="1" id="KW-0812">Transmembrane</keyword>
<dbReference type="AlphaFoldDB" id="A0A364XVG2"/>
<organism evidence="2 3">
    <name type="scientific">Pseudochryseolinea flava</name>
    <dbReference type="NCBI Taxonomy" id="2059302"/>
    <lineage>
        <taxon>Bacteria</taxon>
        <taxon>Pseudomonadati</taxon>
        <taxon>Bacteroidota</taxon>
        <taxon>Cytophagia</taxon>
        <taxon>Cytophagales</taxon>
        <taxon>Fulvivirgaceae</taxon>
        <taxon>Pseudochryseolinea</taxon>
    </lineage>
</organism>
<evidence type="ECO:0000256" key="1">
    <source>
        <dbReference type="SAM" id="Phobius"/>
    </source>
</evidence>
<protein>
    <submittedName>
        <fullName evidence="2">Uncharacterized protein</fullName>
    </submittedName>
</protein>
<keyword evidence="1" id="KW-0472">Membrane</keyword>
<gene>
    <name evidence="2" type="ORF">DQQ10_27045</name>
</gene>
<name>A0A364XVG2_9BACT</name>
<evidence type="ECO:0000313" key="3">
    <source>
        <dbReference type="Proteomes" id="UP000251889"/>
    </source>
</evidence>
<sequence length="179" mass="20548">MKTKLIAIGLTVFVVETLLFGLWIYLNKPTPDISIALIVIIPFIFGLSILIGLFLLWFKVGHLAKIAFLNSIIGPLIFYFLWTMWFDGWRERNYKEYSFNIDSVKFEVSLSRTSNYFSISDITNQPNGSTTGLFFGEYQTKGDTIILVDGQTKMKITNNKLFSFPQSETEIELSEVTDR</sequence>
<comment type="caution">
    <text evidence="2">The sequence shown here is derived from an EMBL/GenBank/DDBJ whole genome shotgun (WGS) entry which is preliminary data.</text>
</comment>
<evidence type="ECO:0000313" key="2">
    <source>
        <dbReference type="EMBL" id="RAV97698.1"/>
    </source>
</evidence>
<keyword evidence="3" id="KW-1185">Reference proteome</keyword>
<dbReference type="EMBL" id="QMFY01000029">
    <property type="protein sequence ID" value="RAV97698.1"/>
    <property type="molecule type" value="Genomic_DNA"/>
</dbReference>
<reference evidence="2 3" key="1">
    <citation type="submission" date="2018-06" db="EMBL/GenBank/DDBJ databases">
        <title>Chryseolinea flavus sp. nov., a member of the phylum Bacteroidetes isolated from soil.</title>
        <authorList>
            <person name="Li Y."/>
            <person name="Wang J."/>
        </authorList>
    </citation>
    <scope>NUCLEOTIDE SEQUENCE [LARGE SCALE GENOMIC DNA]</scope>
    <source>
        <strain evidence="2 3">SDU1-6</strain>
    </source>
</reference>